<proteinExistence type="predicted"/>
<evidence type="ECO:0000313" key="1">
    <source>
        <dbReference type="EMBL" id="EEV18234.1"/>
    </source>
</evidence>
<comment type="caution">
    <text evidence="1">The sequence shown here is derived from an EMBL/GenBank/DDBJ whole genome shotgun (WGS) entry which is preliminary data.</text>
</comment>
<dbReference type="EMBL" id="ACYG01000019">
    <property type="protein sequence ID" value="EEV18234.1"/>
    <property type="molecule type" value="Genomic_DNA"/>
</dbReference>
<organism evidence="1 2">
    <name type="scientific">Campylobacter gracilis RM3268</name>
    <dbReference type="NCBI Taxonomy" id="553220"/>
    <lineage>
        <taxon>Bacteria</taxon>
        <taxon>Pseudomonadati</taxon>
        <taxon>Campylobacterota</taxon>
        <taxon>Epsilonproteobacteria</taxon>
        <taxon>Campylobacterales</taxon>
        <taxon>Campylobacteraceae</taxon>
        <taxon>Campylobacter</taxon>
    </lineage>
</organism>
<reference evidence="1 2" key="1">
    <citation type="submission" date="2009-07" db="EMBL/GenBank/DDBJ databases">
        <authorList>
            <person name="Madupu R."/>
            <person name="Sebastian Y."/>
            <person name="Durkin A.S."/>
            <person name="Torralba M."/>
            <person name="Methe B."/>
            <person name="Sutton G.G."/>
            <person name="Strausberg R.L."/>
            <person name="Nelson K.E."/>
        </authorList>
    </citation>
    <scope>NUCLEOTIDE SEQUENCE [LARGE SCALE GENOMIC DNA]</scope>
    <source>
        <strain evidence="1 2">RM3268</strain>
    </source>
</reference>
<gene>
    <name evidence="1" type="ORF">CAMGR0001_0991</name>
</gene>
<accession>C8PGJ6</accession>
<dbReference type="Proteomes" id="UP000005709">
    <property type="component" value="Unassembled WGS sequence"/>
</dbReference>
<evidence type="ECO:0000313" key="2">
    <source>
        <dbReference type="Proteomes" id="UP000005709"/>
    </source>
</evidence>
<sequence>MRALKRWRAYKRRKFAEFKNLQNFKTSRIYGLFKFIKF</sequence>
<keyword evidence="2" id="KW-1185">Reference proteome</keyword>
<dbReference type="AlphaFoldDB" id="C8PGJ6"/>
<name>C8PGJ6_9BACT</name>
<protein>
    <submittedName>
        <fullName evidence="1">Uncharacterized protein</fullName>
    </submittedName>
</protein>